<gene>
    <name evidence="3" type="ORF">O181_067287</name>
</gene>
<dbReference type="GO" id="GO:0003723">
    <property type="term" value="F:RNA binding"/>
    <property type="evidence" value="ECO:0007669"/>
    <property type="project" value="UniProtKB-KW"/>
</dbReference>
<dbReference type="Gene3D" id="3.30.420.10">
    <property type="entry name" value="Ribonuclease H-like superfamily/Ribonuclease H"/>
    <property type="match status" value="1"/>
</dbReference>
<dbReference type="InterPro" id="IPR012337">
    <property type="entry name" value="RNaseH-like_sf"/>
</dbReference>
<protein>
    <recommendedName>
        <fullName evidence="2">Integrase catalytic domain-containing protein</fullName>
    </recommendedName>
</protein>
<dbReference type="GO" id="GO:0005634">
    <property type="term" value="C:nucleus"/>
    <property type="evidence" value="ECO:0007669"/>
    <property type="project" value="UniProtKB-ARBA"/>
</dbReference>
<accession>A0A9Q3EX25</accession>
<dbReference type="PROSITE" id="PS50994">
    <property type="entry name" value="INTEGRASE"/>
    <property type="match status" value="1"/>
</dbReference>
<dbReference type="EMBL" id="AVOT02033632">
    <property type="protein sequence ID" value="MBW0527572.1"/>
    <property type="molecule type" value="Genomic_DNA"/>
</dbReference>
<dbReference type="AlphaFoldDB" id="A0A9Q3EX25"/>
<evidence type="ECO:0000256" key="1">
    <source>
        <dbReference type="ARBA" id="ARBA00022884"/>
    </source>
</evidence>
<keyword evidence="4" id="KW-1185">Reference proteome</keyword>
<dbReference type="SUPFAM" id="SSF53098">
    <property type="entry name" value="Ribonuclease H-like"/>
    <property type="match status" value="1"/>
</dbReference>
<name>A0A9Q3EX25_9BASI</name>
<sequence>MIHIQEPSTPWEVVHMDWVTALPPGGEKIYNACLIIVDRYRKTLIFLPCHEDDTGMDTALLIWNRVISHTGLFKSIISDRDPKFSSALWANLHKILDPKLSFSTAYHPQTDGSAERMIQTLEDMIRSLSAYSLVFKDSDCITHYWCTLIPALELAYKTSIHASTGKTPSMLEKGWNPKLPVNTLNNYLVDINPTSSRFKLLLDKVRHHGNQNMTDAFEYAKQKWDKSHKTTESKVGYLMLVSTLNFNNIKVPKKLKDSFAGPFIIKSLHGTNAVQVELSGELENKNATFPVSLVENYTSSDKEFFPLRNETPLELPPLDPGEEKKVLKVLKKEGLGENEREYSVRYRNLQHEDEWISKSKIPDSQMFLRRFRHERPIPQ</sequence>
<evidence type="ECO:0000313" key="3">
    <source>
        <dbReference type="EMBL" id="MBW0527572.1"/>
    </source>
</evidence>
<dbReference type="Proteomes" id="UP000765509">
    <property type="component" value="Unassembled WGS sequence"/>
</dbReference>
<dbReference type="InterPro" id="IPR050951">
    <property type="entry name" value="Retrovirus_Pol_polyprotein"/>
</dbReference>
<dbReference type="InterPro" id="IPR036397">
    <property type="entry name" value="RNaseH_sf"/>
</dbReference>
<dbReference type="PANTHER" id="PTHR37984:SF5">
    <property type="entry name" value="PROTEIN NYNRIN-LIKE"/>
    <property type="match status" value="1"/>
</dbReference>
<comment type="caution">
    <text evidence="3">The sequence shown here is derived from an EMBL/GenBank/DDBJ whole genome shotgun (WGS) entry which is preliminary data.</text>
</comment>
<dbReference type="PANTHER" id="PTHR37984">
    <property type="entry name" value="PROTEIN CBG26694"/>
    <property type="match status" value="1"/>
</dbReference>
<organism evidence="3 4">
    <name type="scientific">Austropuccinia psidii MF-1</name>
    <dbReference type="NCBI Taxonomy" id="1389203"/>
    <lineage>
        <taxon>Eukaryota</taxon>
        <taxon>Fungi</taxon>
        <taxon>Dikarya</taxon>
        <taxon>Basidiomycota</taxon>
        <taxon>Pucciniomycotina</taxon>
        <taxon>Pucciniomycetes</taxon>
        <taxon>Pucciniales</taxon>
        <taxon>Sphaerophragmiaceae</taxon>
        <taxon>Austropuccinia</taxon>
    </lineage>
</organism>
<dbReference type="GO" id="GO:0015074">
    <property type="term" value="P:DNA integration"/>
    <property type="evidence" value="ECO:0007669"/>
    <property type="project" value="InterPro"/>
</dbReference>
<evidence type="ECO:0000313" key="4">
    <source>
        <dbReference type="Proteomes" id="UP000765509"/>
    </source>
</evidence>
<keyword evidence="1" id="KW-0694">RNA-binding</keyword>
<proteinExistence type="predicted"/>
<evidence type="ECO:0000259" key="2">
    <source>
        <dbReference type="PROSITE" id="PS50994"/>
    </source>
</evidence>
<reference evidence="3" key="1">
    <citation type="submission" date="2021-03" db="EMBL/GenBank/DDBJ databases">
        <title>Draft genome sequence of rust myrtle Austropuccinia psidii MF-1, a brazilian biotype.</title>
        <authorList>
            <person name="Quecine M.C."/>
            <person name="Pachon D.M.R."/>
            <person name="Bonatelli M.L."/>
            <person name="Correr F.H."/>
            <person name="Franceschini L.M."/>
            <person name="Leite T.F."/>
            <person name="Margarido G.R.A."/>
            <person name="Almeida C.A."/>
            <person name="Ferrarezi J.A."/>
            <person name="Labate C.A."/>
        </authorList>
    </citation>
    <scope>NUCLEOTIDE SEQUENCE</scope>
    <source>
        <strain evidence="3">MF-1</strain>
    </source>
</reference>
<feature type="domain" description="Integrase catalytic" evidence="2">
    <location>
        <begin position="6"/>
        <end position="176"/>
    </location>
</feature>
<dbReference type="InterPro" id="IPR001584">
    <property type="entry name" value="Integrase_cat-core"/>
</dbReference>